<evidence type="ECO:0000313" key="1">
    <source>
        <dbReference type="EMBL" id="MCP2313915.1"/>
    </source>
</evidence>
<evidence type="ECO:0000313" key="2">
    <source>
        <dbReference type="Proteomes" id="UP001206483"/>
    </source>
</evidence>
<dbReference type="EMBL" id="JAMZDX010000008">
    <property type="protein sequence ID" value="MCP2313915.1"/>
    <property type="molecule type" value="Genomic_DNA"/>
</dbReference>
<comment type="caution">
    <text evidence="1">The sequence shown here is derived from an EMBL/GenBank/DDBJ whole genome shotgun (WGS) entry which is preliminary data.</text>
</comment>
<gene>
    <name evidence="1" type="ORF">FHR36_007114</name>
</gene>
<accession>A0ABT1J8Y9</accession>
<keyword evidence="2" id="KW-1185">Reference proteome</keyword>
<name>A0ABT1J8Y9_9ACTN</name>
<reference evidence="1 2" key="1">
    <citation type="submission" date="2022-06" db="EMBL/GenBank/DDBJ databases">
        <title>Sequencing the genomes of 1000 actinobacteria strains.</title>
        <authorList>
            <person name="Klenk H.-P."/>
        </authorList>
    </citation>
    <scope>NUCLEOTIDE SEQUENCE [LARGE SCALE GENOMIC DNA]</scope>
    <source>
        <strain evidence="1 2">DSM 41656</strain>
    </source>
</reference>
<proteinExistence type="predicted"/>
<organism evidence="1 2">
    <name type="scientific">Kitasatospora paracochleata</name>
    <dbReference type="NCBI Taxonomy" id="58354"/>
    <lineage>
        <taxon>Bacteria</taxon>
        <taxon>Bacillati</taxon>
        <taxon>Actinomycetota</taxon>
        <taxon>Actinomycetes</taxon>
        <taxon>Kitasatosporales</taxon>
        <taxon>Streptomycetaceae</taxon>
        <taxon>Kitasatospora</taxon>
    </lineage>
</organism>
<protein>
    <submittedName>
        <fullName evidence="1">Uncharacterized protein</fullName>
    </submittedName>
</protein>
<dbReference type="Proteomes" id="UP001206483">
    <property type="component" value="Unassembled WGS sequence"/>
</dbReference>
<dbReference type="RefSeq" id="WP_253804215.1">
    <property type="nucleotide sequence ID" value="NZ_BAAAUB010000029.1"/>
</dbReference>
<sequence length="229" mass="25910">MSEFPRARITELVALLGAPWRLDNCPYKQDDAWQFVTDGRGRGFWLHIDRGQLEREPAKPHGYRVTARGRYPDIPGHFFTDKGRPEIGFDLSRPLTTLAKDMRRRFLPQFEAAYARAVDELHARSSAADKRAAMARALLDRFPQRGWEGEMRPGVHRVCVDLEPHPGASADLEIRQAGEVVDVQLRNVDPRDLDALWALFERRQAERIAAACGAPASADLTTLDIMRVA</sequence>